<dbReference type="CDD" id="cd00947">
    <property type="entry name" value="TBP_aldolase_IIB"/>
    <property type="match status" value="1"/>
</dbReference>
<evidence type="ECO:0000313" key="5">
    <source>
        <dbReference type="Proteomes" id="UP000094578"/>
    </source>
</evidence>
<dbReference type="NCBIfam" id="NF006042">
    <property type="entry name" value="PRK08185.1"/>
    <property type="match status" value="1"/>
</dbReference>
<feature type="binding site" evidence="3">
    <location>
        <position position="102"/>
    </location>
    <ligand>
        <name>Zn(2+)</name>
        <dbReference type="ChEBI" id="CHEBI:29105"/>
        <label>2</label>
    </ligand>
</feature>
<name>A0A1E3L6W4_9BACL</name>
<gene>
    <name evidence="4" type="ORF">PTI45_00991</name>
</gene>
<dbReference type="GO" id="GO:0005975">
    <property type="term" value="P:carbohydrate metabolic process"/>
    <property type="evidence" value="ECO:0007669"/>
    <property type="project" value="InterPro"/>
</dbReference>
<feature type="active site" description="Proton donor" evidence="1">
    <location>
        <position position="80"/>
    </location>
</feature>
<dbReference type="Pfam" id="PF01116">
    <property type="entry name" value="F_bP_aldolase"/>
    <property type="match status" value="1"/>
</dbReference>
<feature type="binding site" evidence="2">
    <location>
        <begin position="209"/>
        <end position="211"/>
    </location>
    <ligand>
        <name>dihydroxyacetone phosphate</name>
        <dbReference type="ChEBI" id="CHEBI:57642"/>
    </ligand>
</feature>
<dbReference type="PANTHER" id="PTHR30304:SF0">
    <property type="entry name" value="D-TAGATOSE-1,6-BISPHOSPHATE ALDOLASE SUBUNIT GATY-RELATED"/>
    <property type="match status" value="1"/>
</dbReference>
<feature type="binding site" evidence="2">
    <location>
        <position position="179"/>
    </location>
    <ligand>
        <name>dihydroxyacetone phosphate</name>
        <dbReference type="ChEBI" id="CHEBI:57642"/>
    </ligand>
</feature>
<dbReference type="GO" id="GO:0004332">
    <property type="term" value="F:fructose-bisphosphate aldolase activity"/>
    <property type="evidence" value="ECO:0007669"/>
    <property type="project" value="UniProtKB-EC"/>
</dbReference>
<proteinExistence type="predicted"/>
<feature type="binding site" evidence="3">
    <location>
        <position position="208"/>
    </location>
    <ligand>
        <name>Zn(2+)</name>
        <dbReference type="ChEBI" id="CHEBI:29105"/>
        <label>1</label>
        <note>catalytic</note>
    </ligand>
</feature>
<organism evidence="4 5">
    <name type="scientific">Paenibacillus nuruki</name>
    <dbReference type="NCBI Taxonomy" id="1886670"/>
    <lineage>
        <taxon>Bacteria</taxon>
        <taxon>Bacillati</taxon>
        <taxon>Bacillota</taxon>
        <taxon>Bacilli</taxon>
        <taxon>Bacillales</taxon>
        <taxon>Paenibacillaceae</taxon>
        <taxon>Paenibacillus</taxon>
    </lineage>
</organism>
<evidence type="ECO:0000256" key="2">
    <source>
        <dbReference type="PIRSR" id="PIRSR001359-2"/>
    </source>
</evidence>
<dbReference type="PATRIC" id="fig|1886670.3.peg.1013"/>
<dbReference type="AlphaFoldDB" id="A0A1E3L6W4"/>
<dbReference type="PIRSF" id="PIRSF001359">
    <property type="entry name" value="F_bP_aldolase_II"/>
    <property type="match status" value="1"/>
</dbReference>
<reference evidence="4 5" key="1">
    <citation type="submission" date="2016-08" db="EMBL/GenBank/DDBJ databases">
        <title>Genome sequencing of Paenibacillus sp. TI45-13ar, isolated from Korean traditional nuruk.</title>
        <authorList>
            <person name="Kim S.-J."/>
        </authorList>
    </citation>
    <scope>NUCLEOTIDE SEQUENCE [LARGE SCALE GENOMIC DNA]</scope>
    <source>
        <strain evidence="4 5">TI45-13ar</strain>
    </source>
</reference>
<accession>A0A1E3L6W4</accession>
<dbReference type="Gene3D" id="3.20.20.70">
    <property type="entry name" value="Aldolase class I"/>
    <property type="match status" value="1"/>
</dbReference>
<dbReference type="InterPro" id="IPR050246">
    <property type="entry name" value="Class_II_FBP_aldolase"/>
</dbReference>
<dbReference type="InterPro" id="IPR013785">
    <property type="entry name" value="Aldolase_TIM"/>
</dbReference>
<dbReference type="PROSITE" id="PS00806">
    <property type="entry name" value="ALDOLASE_CLASS_II_2"/>
    <property type="match status" value="1"/>
</dbReference>
<comment type="cofactor">
    <cofactor evidence="3">
        <name>Zn(2+)</name>
        <dbReference type="ChEBI" id="CHEBI:29105"/>
    </cofactor>
    <text evidence="3">Binds 2 Zn(2+) ions per subunit. One is catalytic and the other provides a structural contribution.</text>
</comment>
<keyword evidence="4" id="KW-0456">Lyase</keyword>
<dbReference type="RefSeq" id="WP_069326443.1">
    <property type="nucleotide sequence ID" value="NZ_MDER01000030.1"/>
</dbReference>
<feature type="binding site" evidence="3">
    <location>
        <position position="81"/>
    </location>
    <ligand>
        <name>Zn(2+)</name>
        <dbReference type="ChEBI" id="CHEBI:29105"/>
        <label>1</label>
        <note>catalytic</note>
    </ligand>
</feature>
<dbReference type="GO" id="GO:0008270">
    <property type="term" value="F:zinc ion binding"/>
    <property type="evidence" value="ECO:0007669"/>
    <property type="project" value="InterPro"/>
</dbReference>
<evidence type="ECO:0000313" key="4">
    <source>
        <dbReference type="EMBL" id="ODP29508.1"/>
    </source>
</evidence>
<evidence type="ECO:0000256" key="3">
    <source>
        <dbReference type="PIRSR" id="PIRSR001359-3"/>
    </source>
</evidence>
<comment type="caution">
    <text evidence="4">The sequence shown here is derived from an EMBL/GenBank/DDBJ whole genome shotgun (WGS) entry which is preliminary data.</text>
</comment>
<keyword evidence="3" id="KW-0479">Metal-binding</keyword>
<dbReference type="EC" id="4.1.2.13" evidence="4"/>
<feature type="binding site" evidence="3">
    <location>
        <position position="132"/>
    </location>
    <ligand>
        <name>Zn(2+)</name>
        <dbReference type="ChEBI" id="CHEBI:29105"/>
        <label>2</label>
    </ligand>
</feature>
<dbReference type="STRING" id="1886670.PTI45_00991"/>
<evidence type="ECO:0000256" key="1">
    <source>
        <dbReference type="PIRSR" id="PIRSR001359-1"/>
    </source>
</evidence>
<protein>
    <submittedName>
        <fullName evidence="4">Fructose-bisphosphate aldolase</fullName>
        <ecNumber evidence="4">4.1.2.13</ecNumber>
    </submittedName>
</protein>
<dbReference type="InterPro" id="IPR000771">
    <property type="entry name" value="FBA_II"/>
</dbReference>
<sequence length="292" mass="31936">MLINMRDLLKVAYENKFAVGSFNVANSEFVKVVINAAEAQNSPAIMQIHPNEIDLVTDSFVAYVREAASKSKVPFVIHLDHGASIKDITRSIRNGYTSVMMDASHLPFEENIAATREAVELAHLVDVSVEGELGTIGSNEGSSEGGADEILYTNPDEAAIFVEQTGIDTLAVAVGTSHGIYPQTKDHSIKIDRLQQIHEKVKIPLVLHGGSDNPDEEIREAVKHGIAKINLSTDMKRAFYNQLRKTLDANPNAYEPDFLMPEATQAATELVKKKMDLFGSTGKASLYKLGEL</sequence>
<feature type="binding site" evidence="2">
    <location>
        <begin position="230"/>
        <end position="233"/>
    </location>
    <ligand>
        <name>dihydroxyacetone phosphate</name>
        <dbReference type="ChEBI" id="CHEBI:57642"/>
    </ligand>
</feature>
<feature type="binding site" evidence="3">
    <location>
        <position position="178"/>
    </location>
    <ligand>
        <name>Zn(2+)</name>
        <dbReference type="ChEBI" id="CHEBI:29105"/>
        <label>1</label>
        <note>catalytic</note>
    </ligand>
</feature>
<dbReference type="EMBL" id="MDER01000030">
    <property type="protein sequence ID" value="ODP29508.1"/>
    <property type="molecule type" value="Genomic_DNA"/>
</dbReference>
<dbReference type="Proteomes" id="UP000094578">
    <property type="component" value="Unassembled WGS sequence"/>
</dbReference>
<dbReference type="SUPFAM" id="SSF51569">
    <property type="entry name" value="Aldolase"/>
    <property type="match status" value="1"/>
</dbReference>
<keyword evidence="3" id="KW-0862">Zinc</keyword>
<keyword evidence="5" id="KW-1185">Reference proteome</keyword>
<dbReference type="NCBIfam" id="TIGR00167">
    <property type="entry name" value="cbbA"/>
    <property type="match status" value="1"/>
</dbReference>
<dbReference type="PANTHER" id="PTHR30304">
    <property type="entry name" value="D-TAGATOSE-1,6-BISPHOSPHATE ALDOLASE"/>
    <property type="match status" value="1"/>
</dbReference>